<sequence>MDKSWINEPNTFSEAFIKGVESFLKFAEENAMGPDNLIYCPCRSCNNSRFKTLEDVRFDLHMNGFSHNYPDWIFHGEKVHIFSDSENDISDPINNDVLQPGLNDDLDEMLEEMGEMKQSNTVFHGVTESFSNLLRDAKRELCLGCKKSLLSVIVKLLHIKVMGKWSNKSFNMLLEFLKEILLEGETLPSSLYGAKKILNEMGLGYKEIEACKNDCALFYKENDKKDNCPICDESRWKINDAKGNRVPHKILRYFPLKPSQLQAPNCIYSVEEHIAYRIQKLVDKGISPREVCPREDLSMAKWQAACDFIEDEKFQDKMIAKQSQPVNEDEEPPSEEAILESTLGRRSGYIKGMGHGVEVVRGRQSSSYMVANTELKEKLEEQKKTLEVQRIALDEQNKEMEACKEQHSQEIDALKAQMAKIEKLLHTIIG</sequence>
<dbReference type="PANTHER" id="PTHR10775">
    <property type="entry name" value="OS08G0208400 PROTEIN"/>
    <property type="match status" value="1"/>
</dbReference>
<dbReference type="InterPro" id="IPR029480">
    <property type="entry name" value="Transpos_assoc"/>
</dbReference>
<dbReference type="Pfam" id="PF13963">
    <property type="entry name" value="Transpos_assoc"/>
    <property type="match status" value="1"/>
</dbReference>
<evidence type="ECO:0000313" key="3">
    <source>
        <dbReference type="EMBL" id="KAG8378235.1"/>
    </source>
</evidence>
<keyword evidence="1" id="KW-0175">Coiled coil</keyword>
<keyword evidence="4" id="KW-1185">Reference proteome</keyword>
<reference evidence="3" key="1">
    <citation type="submission" date="2019-10" db="EMBL/GenBank/DDBJ databases">
        <authorList>
            <person name="Zhang R."/>
            <person name="Pan Y."/>
            <person name="Wang J."/>
            <person name="Ma R."/>
            <person name="Yu S."/>
        </authorList>
    </citation>
    <scope>NUCLEOTIDE SEQUENCE</scope>
    <source>
        <strain evidence="3">LA-IB0</strain>
        <tissue evidence="3">Leaf</tissue>
    </source>
</reference>
<name>A0AAV6XGG5_9LAMI</name>
<accession>A0AAV6XGG5</accession>
<feature type="domain" description="Transposase-associated" evidence="2">
    <location>
        <begin position="3"/>
        <end position="77"/>
    </location>
</feature>
<dbReference type="PANTHER" id="PTHR10775:SF185">
    <property type="entry name" value="OS08G0208400 PROTEIN"/>
    <property type="match status" value="1"/>
</dbReference>
<evidence type="ECO:0000313" key="4">
    <source>
        <dbReference type="Proteomes" id="UP000826271"/>
    </source>
</evidence>
<dbReference type="EMBL" id="WHWC01000008">
    <property type="protein sequence ID" value="KAG8378235.1"/>
    <property type="molecule type" value="Genomic_DNA"/>
</dbReference>
<feature type="coiled-coil region" evidence="1">
    <location>
        <begin position="369"/>
        <end position="424"/>
    </location>
</feature>
<evidence type="ECO:0000259" key="2">
    <source>
        <dbReference type="Pfam" id="PF13963"/>
    </source>
</evidence>
<comment type="caution">
    <text evidence="3">The sequence shown here is derived from an EMBL/GenBank/DDBJ whole genome shotgun (WGS) entry which is preliminary data.</text>
</comment>
<evidence type="ECO:0000256" key="1">
    <source>
        <dbReference type="SAM" id="Coils"/>
    </source>
</evidence>
<protein>
    <recommendedName>
        <fullName evidence="2">Transposase-associated domain-containing protein</fullName>
    </recommendedName>
</protein>
<gene>
    <name evidence="3" type="ORF">BUALT_Bualt08G0116600</name>
</gene>
<dbReference type="AlphaFoldDB" id="A0AAV6XGG5"/>
<dbReference type="Proteomes" id="UP000826271">
    <property type="component" value="Unassembled WGS sequence"/>
</dbReference>
<proteinExistence type="predicted"/>
<organism evidence="3 4">
    <name type="scientific">Buddleja alternifolia</name>
    <dbReference type="NCBI Taxonomy" id="168488"/>
    <lineage>
        <taxon>Eukaryota</taxon>
        <taxon>Viridiplantae</taxon>
        <taxon>Streptophyta</taxon>
        <taxon>Embryophyta</taxon>
        <taxon>Tracheophyta</taxon>
        <taxon>Spermatophyta</taxon>
        <taxon>Magnoliopsida</taxon>
        <taxon>eudicotyledons</taxon>
        <taxon>Gunneridae</taxon>
        <taxon>Pentapetalae</taxon>
        <taxon>asterids</taxon>
        <taxon>lamiids</taxon>
        <taxon>Lamiales</taxon>
        <taxon>Scrophulariaceae</taxon>
        <taxon>Buddlejeae</taxon>
        <taxon>Buddleja</taxon>
    </lineage>
</organism>